<dbReference type="GO" id="GO:0008654">
    <property type="term" value="P:phospholipid biosynthetic process"/>
    <property type="evidence" value="ECO:0007669"/>
    <property type="project" value="UniProtKB-KW"/>
</dbReference>
<evidence type="ECO:0000256" key="13">
    <source>
        <dbReference type="ARBA" id="ARBA00025707"/>
    </source>
</evidence>
<evidence type="ECO:0000256" key="10">
    <source>
        <dbReference type="ARBA" id="ARBA00023209"/>
    </source>
</evidence>
<dbReference type="InterPro" id="IPR011992">
    <property type="entry name" value="EF-hand-dom_pair"/>
</dbReference>
<evidence type="ECO:0000256" key="6">
    <source>
        <dbReference type="ARBA" id="ARBA00022692"/>
    </source>
</evidence>
<keyword evidence="5 16" id="KW-0808">Transferase</keyword>
<keyword evidence="6 14" id="KW-0812">Transmembrane</keyword>
<keyword evidence="12 16" id="KW-0012">Acyltransferase</keyword>
<evidence type="ECO:0000256" key="1">
    <source>
        <dbReference type="ARBA" id="ARBA00004370"/>
    </source>
</evidence>
<dbReference type="GO" id="GO:0042171">
    <property type="term" value="F:lysophosphatidic acid acyltransferase activity"/>
    <property type="evidence" value="ECO:0007669"/>
    <property type="project" value="TreeGrafter"/>
</dbReference>
<proteinExistence type="inferred from homology"/>
<reference evidence="16" key="1">
    <citation type="submission" date="2021-05" db="EMBL/GenBank/DDBJ databases">
        <authorList>
            <person name="Alioto T."/>
            <person name="Alioto T."/>
            <person name="Gomez Garrido J."/>
        </authorList>
    </citation>
    <scope>NUCLEOTIDE SEQUENCE</scope>
</reference>
<dbReference type="SUPFAM" id="SSF69593">
    <property type="entry name" value="Glycerol-3-phosphate (1)-acyltransferase"/>
    <property type="match status" value="1"/>
</dbReference>
<sequence length="533" mass="59910">MSTYMSIKDDEQNLLWTCSRITREQISFVMAPTSRVVSTPAPQPATSEHCMVNPFVHHLELTSTYDKIITGIFTVVILPVRLVLIVSLLVVAWCLACVGLIGLSDEQLRKIPITGWRKGVKHVCRIILRAVFAVMGFHWVKVKGRQASCKEAPVISVAPHSSFSDALPVLCMGAPSVVARGETATVPFIKQLINYTQPVYVWRDDPNSRQKTIQEIIDRAKSEQDWPQVLIFPEGTCTNRSCLITFKPGAFYPGVPIQPVLLRYPNKLDTVTWTWDGPGAWKLLWLTLTQPHSNCEIEFMPVYTPSEAEIKDPKLYANNVRALMASALGVPTSDYSYEDCQLVTRARQLNLPTSSLLMQTQRLRSRLGLERKHVEEKLVEENPHLLTCPDSATVTLEGFASYLGVSSSDHTLQELFKINVKEEVGLDVIDFREYLLGVMLVSRSSNKTEMTKLAFQLCGNAEGQLDKSEFCHVMDLTLSLPPSQTVPMFIDIQTYSTGSVSYNDFERYLKKHPEIMNTNNNNNNTSALDKKHA</sequence>
<keyword evidence="10" id="KW-0594">Phospholipid biosynthesis</keyword>
<dbReference type="AlphaFoldDB" id="A0A8D8R2J1"/>
<evidence type="ECO:0000256" key="8">
    <source>
        <dbReference type="ARBA" id="ARBA00023098"/>
    </source>
</evidence>
<dbReference type="PANTHER" id="PTHR23063:SF52">
    <property type="entry name" value="LYSOPHOSPHATIDYLCHOLINE ACYLTRANSFERASE"/>
    <property type="match status" value="1"/>
</dbReference>
<evidence type="ECO:0000256" key="4">
    <source>
        <dbReference type="ARBA" id="ARBA00022516"/>
    </source>
</evidence>
<evidence type="ECO:0000256" key="7">
    <source>
        <dbReference type="ARBA" id="ARBA00022989"/>
    </source>
</evidence>
<evidence type="ECO:0000256" key="2">
    <source>
        <dbReference type="ARBA" id="ARBA00005074"/>
    </source>
</evidence>
<dbReference type="PANTHER" id="PTHR23063">
    <property type="entry name" value="PHOSPHOLIPID ACYLTRANSFERASE"/>
    <property type="match status" value="1"/>
</dbReference>
<keyword evidence="11" id="KW-1208">Phospholipid metabolism</keyword>
<keyword evidence="9 14" id="KW-0472">Membrane</keyword>
<dbReference type="GO" id="GO:0005783">
    <property type="term" value="C:endoplasmic reticulum"/>
    <property type="evidence" value="ECO:0007669"/>
    <property type="project" value="TreeGrafter"/>
</dbReference>
<dbReference type="EMBL" id="HBUF01125597">
    <property type="protein sequence ID" value="CAG6643104.1"/>
    <property type="molecule type" value="Transcribed_RNA"/>
</dbReference>
<dbReference type="InterPro" id="IPR002123">
    <property type="entry name" value="Plipid/glycerol_acylTrfase"/>
</dbReference>
<evidence type="ECO:0000256" key="12">
    <source>
        <dbReference type="ARBA" id="ARBA00023315"/>
    </source>
</evidence>
<comment type="pathway">
    <text evidence="13">Phospholipid metabolism.</text>
</comment>
<evidence type="ECO:0000313" key="16">
    <source>
        <dbReference type="EMBL" id="CAG6643104.1"/>
    </source>
</evidence>
<feature type="domain" description="Phospholipid/glycerol acyltransferase" evidence="15">
    <location>
        <begin position="154"/>
        <end position="265"/>
    </location>
</feature>
<organism evidence="16">
    <name type="scientific">Cacopsylla melanoneura</name>
    <dbReference type="NCBI Taxonomy" id="428564"/>
    <lineage>
        <taxon>Eukaryota</taxon>
        <taxon>Metazoa</taxon>
        <taxon>Ecdysozoa</taxon>
        <taxon>Arthropoda</taxon>
        <taxon>Hexapoda</taxon>
        <taxon>Insecta</taxon>
        <taxon>Pterygota</taxon>
        <taxon>Neoptera</taxon>
        <taxon>Paraneoptera</taxon>
        <taxon>Hemiptera</taxon>
        <taxon>Sternorrhyncha</taxon>
        <taxon>Psylloidea</taxon>
        <taxon>Psyllidae</taxon>
        <taxon>Psyllinae</taxon>
        <taxon>Cacopsylla</taxon>
    </lineage>
</organism>
<keyword evidence="4" id="KW-0444">Lipid biosynthesis</keyword>
<name>A0A8D8R2J1_9HEMI</name>
<protein>
    <submittedName>
        <fullName evidence="16">Lysophosphatidylcholine acyltransferase</fullName>
    </submittedName>
</protein>
<dbReference type="SUPFAM" id="SSF47473">
    <property type="entry name" value="EF-hand"/>
    <property type="match status" value="1"/>
</dbReference>
<dbReference type="EMBL" id="HBUF01125599">
    <property type="protein sequence ID" value="CAG6643106.1"/>
    <property type="molecule type" value="Transcribed_RNA"/>
</dbReference>
<dbReference type="Pfam" id="PF01553">
    <property type="entry name" value="Acyltransferase"/>
    <property type="match status" value="1"/>
</dbReference>
<evidence type="ECO:0000256" key="9">
    <source>
        <dbReference type="ARBA" id="ARBA00023136"/>
    </source>
</evidence>
<dbReference type="EMBL" id="HBUF01125598">
    <property type="protein sequence ID" value="CAG6643105.1"/>
    <property type="molecule type" value="Transcribed_RNA"/>
</dbReference>
<dbReference type="SMART" id="SM00563">
    <property type="entry name" value="PlsC"/>
    <property type="match status" value="1"/>
</dbReference>
<evidence type="ECO:0000256" key="3">
    <source>
        <dbReference type="ARBA" id="ARBA00008655"/>
    </source>
</evidence>
<dbReference type="CDD" id="cd07991">
    <property type="entry name" value="LPLAT_LPCAT1-like"/>
    <property type="match status" value="1"/>
</dbReference>
<keyword evidence="8" id="KW-0443">Lipid metabolism</keyword>
<feature type="transmembrane region" description="Helical" evidence="14">
    <location>
        <begin position="68"/>
        <end position="101"/>
    </location>
</feature>
<comment type="pathway">
    <text evidence="2">Lipid metabolism; phospholipid metabolism.</text>
</comment>
<accession>A0A8D8R2J1</accession>
<dbReference type="GO" id="GO:0008374">
    <property type="term" value="F:O-acyltransferase activity"/>
    <property type="evidence" value="ECO:0007669"/>
    <property type="project" value="InterPro"/>
</dbReference>
<dbReference type="Gene3D" id="1.10.238.10">
    <property type="entry name" value="EF-hand"/>
    <property type="match status" value="1"/>
</dbReference>
<evidence type="ECO:0000256" key="5">
    <source>
        <dbReference type="ARBA" id="ARBA00022679"/>
    </source>
</evidence>
<dbReference type="GO" id="GO:0016020">
    <property type="term" value="C:membrane"/>
    <property type="evidence" value="ECO:0007669"/>
    <property type="project" value="UniProtKB-SubCell"/>
</dbReference>
<dbReference type="UniPathway" id="UPA00085"/>
<keyword evidence="7 14" id="KW-1133">Transmembrane helix</keyword>
<evidence type="ECO:0000256" key="14">
    <source>
        <dbReference type="SAM" id="Phobius"/>
    </source>
</evidence>
<evidence type="ECO:0000259" key="15">
    <source>
        <dbReference type="SMART" id="SM00563"/>
    </source>
</evidence>
<dbReference type="InterPro" id="IPR045252">
    <property type="entry name" value="LPCAT1-like"/>
</dbReference>
<evidence type="ECO:0000256" key="11">
    <source>
        <dbReference type="ARBA" id="ARBA00023264"/>
    </source>
</evidence>
<comment type="similarity">
    <text evidence="3">Belongs to the 1-acyl-sn-glycerol-3-phosphate acyltransferase family.</text>
</comment>
<comment type="subcellular location">
    <subcellularLocation>
        <location evidence="1">Membrane</location>
    </subcellularLocation>
</comment>